<dbReference type="Pfam" id="PF13920">
    <property type="entry name" value="zf-C3HC4_3"/>
    <property type="match status" value="2"/>
</dbReference>
<evidence type="ECO:0000256" key="17">
    <source>
        <dbReference type="ARBA" id="ARBA00023043"/>
    </source>
</evidence>
<evidence type="ECO:0000256" key="7">
    <source>
        <dbReference type="ARBA" id="ARBA00022490"/>
    </source>
</evidence>
<dbReference type="KEGG" id="vde:111252789"/>
<dbReference type="InterPro" id="IPR013083">
    <property type="entry name" value="Znf_RING/FYVE/PHD"/>
</dbReference>
<evidence type="ECO:0000256" key="16">
    <source>
        <dbReference type="ARBA" id="ARBA00023028"/>
    </source>
</evidence>
<dbReference type="InterPro" id="IPR036770">
    <property type="entry name" value="Ankyrin_rpt-contain_sf"/>
</dbReference>
<keyword evidence="16" id="KW-0638">Presynaptic neurotoxin</keyword>
<dbReference type="UniPathway" id="UPA00143"/>
<keyword evidence="11" id="KW-0677">Repeat</keyword>
<dbReference type="Gene3D" id="2.30.30.40">
    <property type="entry name" value="SH3 Domains"/>
    <property type="match status" value="2"/>
</dbReference>
<dbReference type="PROSITE" id="PS51416">
    <property type="entry name" value="MIB_HERC2"/>
    <property type="match status" value="2"/>
</dbReference>
<keyword evidence="16" id="KW-0528">Neurotoxin</keyword>
<dbReference type="RefSeq" id="XP_022666961.1">
    <property type="nucleotide sequence ID" value="XM_022811226.1"/>
</dbReference>
<evidence type="ECO:0000256" key="11">
    <source>
        <dbReference type="ARBA" id="ARBA00022737"/>
    </source>
</evidence>
<organism evidence="25 26">
    <name type="scientific">Varroa destructor</name>
    <name type="common">Honeybee mite</name>
    <dbReference type="NCBI Taxonomy" id="109461"/>
    <lineage>
        <taxon>Eukaryota</taxon>
        <taxon>Metazoa</taxon>
        <taxon>Ecdysozoa</taxon>
        <taxon>Arthropoda</taxon>
        <taxon>Chelicerata</taxon>
        <taxon>Arachnida</taxon>
        <taxon>Acari</taxon>
        <taxon>Parasitiformes</taxon>
        <taxon>Mesostigmata</taxon>
        <taxon>Gamasina</taxon>
        <taxon>Dermanyssoidea</taxon>
        <taxon>Varroidae</taxon>
        <taxon>Varroa</taxon>
    </lineage>
</organism>
<comment type="subcellular location">
    <subcellularLocation>
        <location evidence="3">Cytoplasm</location>
    </subcellularLocation>
    <subcellularLocation>
        <location evidence="2">Target cell membrane</location>
    </subcellularLocation>
</comment>
<dbReference type="InterPro" id="IPR002110">
    <property type="entry name" value="Ankyrin_rpt"/>
</dbReference>
<evidence type="ECO:0000256" key="12">
    <source>
        <dbReference type="ARBA" id="ARBA00022771"/>
    </source>
</evidence>
<evidence type="ECO:0000259" key="22">
    <source>
        <dbReference type="PROSITE" id="PS50089"/>
    </source>
</evidence>
<keyword evidence="26" id="KW-1185">Reference proteome</keyword>
<dbReference type="GO" id="GO:0005737">
    <property type="term" value="C:cytoplasm"/>
    <property type="evidence" value="ECO:0007669"/>
    <property type="project" value="UniProtKB-SubCell"/>
</dbReference>
<keyword evidence="13" id="KW-0833">Ubl conjugation pathway</keyword>
<feature type="repeat" description="ANK" evidence="19">
    <location>
        <begin position="588"/>
        <end position="620"/>
    </location>
</feature>
<protein>
    <recommendedName>
        <fullName evidence="5">RING-type E3 ubiquitin transferase</fullName>
        <ecNumber evidence="5">2.3.2.27</ecNumber>
    </recommendedName>
</protein>
<dbReference type="PROSITE" id="PS01357">
    <property type="entry name" value="ZF_ZZ_1"/>
    <property type="match status" value="1"/>
</dbReference>
<accession>A0A7M7KHJ0</accession>
<dbReference type="Gene3D" id="3.30.60.90">
    <property type="match status" value="1"/>
</dbReference>
<keyword evidence="8" id="KW-0472">Membrane</keyword>
<dbReference type="PANTHER" id="PTHR24202">
    <property type="entry name" value="E3 UBIQUITIN-PROTEIN LIGASE MIB2"/>
    <property type="match status" value="1"/>
</dbReference>
<keyword evidence="14" id="KW-0862">Zinc</keyword>
<dbReference type="PROSITE" id="PS50088">
    <property type="entry name" value="ANK_REPEAT"/>
    <property type="match status" value="4"/>
</dbReference>
<keyword evidence="9" id="KW-0808">Transferase</keyword>
<dbReference type="OrthoDB" id="2122982at2759"/>
<dbReference type="InterPro" id="IPR010606">
    <property type="entry name" value="Mib_Herc2"/>
</dbReference>
<dbReference type="SUPFAM" id="SSF159034">
    <property type="entry name" value="Mib/herc2 domain-like"/>
    <property type="match status" value="2"/>
</dbReference>
<dbReference type="GO" id="GO:0061630">
    <property type="term" value="F:ubiquitin protein ligase activity"/>
    <property type="evidence" value="ECO:0007669"/>
    <property type="project" value="UniProtKB-EC"/>
</dbReference>
<keyword evidence="17 19" id="KW-0040">ANK repeat</keyword>
<dbReference type="FunFam" id="3.30.60.90:FF:000004">
    <property type="entry name" value="Putative E3 ubiquitin-protein ligase MIB2"/>
    <property type="match status" value="1"/>
</dbReference>
<dbReference type="AlphaFoldDB" id="A0A7M7KHJ0"/>
<dbReference type="InterPro" id="IPR043145">
    <property type="entry name" value="Znf_ZZ_sf"/>
</dbReference>
<dbReference type="EC" id="2.3.2.27" evidence="5"/>
<dbReference type="SMART" id="SM00291">
    <property type="entry name" value="ZnF_ZZ"/>
    <property type="match status" value="1"/>
</dbReference>
<dbReference type="Gene3D" id="1.25.40.20">
    <property type="entry name" value="Ankyrin repeat-containing domain"/>
    <property type="match status" value="2"/>
</dbReference>
<dbReference type="InterPro" id="IPR040847">
    <property type="entry name" value="SH3_15"/>
</dbReference>
<dbReference type="CDD" id="cd16520">
    <property type="entry name" value="RING-HC_MIBs-like"/>
    <property type="match status" value="1"/>
</dbReference>
<name>A0A7M7KHJ0_VARDE</name>
<dbReference type="FunFam" id="2.30.30.40:FF:000044">
    <property type="entry name" value="E3 ubiquitin-protein ligase MIB2, putative"/>
    <property type="match status" value="1"/>
</dbReference>
<evidence type="ECO:0000256" key="21">
    <source>
        <dbReference type="SAM" id="MobiDB-lite"/>
    </source>
</evidence>
<evidence type="ECO:0000256" key="5">
    <source>
        <dbReference type="ARBA" id="ARBA00012483"/>
    </source>
</evidence>
<sequence>MPTILCANNLCASHVYCFHYACIQTSMMLEVGLRVVRGPDWKWGQQDDGEGHLGTVVEIGKAGNPHSPEKTVVVQWDSGGRTNYRAGYEKSFDLRVFDNAPVGVKHPNIVCNACGCQGIAGMRWKCSHRSCYDFDLCSHCYHDDQHDLTHPFTRFETPNSDGVAVGPRAPLPGPTGSPTHHPLRIPASGIFKGAKVVRGHDWDWGNQDGGEGKLGDVANVLGWEQESGRSVANVTWACGSMNVYRVGHKGKVDLQYVTAAPGGFYYREHLPVLGVMPAGAAGGGPIVPISRSNQPPRFSVGEHVKVQVDLETLKALQNGHGGWNPRMADCVGKVGKVHRVTERGDIRVQLEGHNTRWTFHPDALTKWLVLAVGDFVRLIDDLPRFRELQIGHGEYCDTMASALGRLGKVTRLYVDGDLRVLVGAYTWTLNRQCVVAVPGSQTEINNTMRAHTREGPQNPLISPFLTAMTATTALTTTSCTTSSRTTAATTATTPTATTGGATSTITATIQSTGGNASVASQQDHQYLVRNAALGLEDAVRDYLTAYPDRVNHKSSSKTALQVTCHQGHLTIVELLLRAKASLESADDDGDTALHYAAFGNQPAVIERLLAAGANINAQNNTKCTPLHVAVNKQFLECVRVLLSYTSALGQHHHGSLRERALNINIQDAYGDTALHDAIGKENEDITDLLMNVAGVDFSLRNRMGFNVLHHASLKGNAFAVEKLLARTRQLVDIKKDDGFAALHLAALNGHVATVELLLDVGRCDPDIRNNRLQTSLLLAVAQGHEAIVERLVAWGASVNAQDEDGDTPLHVALIKRPALMGEAVADPQDAPAMAHIRASIATSVCLPTSAQNGTSAHFQNPPNSTRSQTDIVGRTSESQTTVEDKGLVIACYLAREGSDLYKENHAHRTPLSLADNSEVEELLRFWSTNRDTAVPGVHPSIQFQATVGLHDSEGGSPLVELCDGAKDDRECVATAERAGKDVSGNGESGKDSTSKECEICLEAEAVVRLEPCGHCVTCEECSVRMRKCLSCQQIIVAKTHRVSGMFLSSRQRQSSLERLRQLESRIAEMEESASCSICMERRRNVAFLCGHAACAKCAQPLRTCHMCRKPITKRIQLYL</sequence>
<dbReference type="PANTHER" id="PTHR24202:SF4">
    <property type="entry name" value="E3 UBIQUITIN-PROTEIN LIGASE MIB2-RELATED"/>
    <property type="match status" value="1"/>
</dbReference>
<dbReference type="GO" id="GO:0016567">
    <property type="term" value="P:protein ubiquitination"/>
    <property type="evidence" value="ECO:0007669"/>
    <property type="project" value="UniProtKB-UniPathway"/>
</dbReference>
<dbReference type="PROSITE" id="PS50297">
    <property type="entry name" value="ANK_REP_REGION"/>
    <property type="match status" value="3"/>
</dbReference>
<dbReference type="Gene3D" id="3.30.40.10">
    <property type="entry name" value="Zinc/RING finger domain, C3HC4 (zinc finger)"/>
    <property type="match status" value="2"/>
</dbReference>
<evidence type="ECO:0000256" key="18">
    <source>
        <dbReference type="ARBA" id="ARBA00023298"/>
    </source>
</evidence>
<evidence type="ECO:0000256" key="15">
    <source>
        <dbReference type="ARBA" id="ARBA00022976"/>
    </source>
</evidence>
<dbReference type="EnsemblMetazoa" id="XM_022811226">
    <property type="protein sequence ID" value="XP_022666961"/>
    <property type="gene ID" value="LOC111252789"/>
</dbReference>
<dbReference type="SMART" id="SM00184">
    <property type="entry name" value="RING"/>
    <property type="match status" value="2"/>
</dbReference>
<dbReference type="Pfam" id="PF18346">
    <property type="entry name" value="SH3_15"/>
    <property type="match status" value="2"/>
</dbReference>
<dbReference type="GO" id="GO:0006887">
    <property type="term" value="P:exocytosis"/>
    <property type="evidence" value="ECO:0007669"/>
    <property type="project" value="UniProtKB-KW"/>
</dbReference>
<comment type="pathway">
    <text evidence="4">Protein modification; protein ubiquitination.</text>
</comment>
<keyword evidence="15" id="KW-0914">Notch signaling pathway</keyword>
<dbReference type="InParanoid" id="A0A7M7KHJ0"/>
<dbReference type="SUPFAM" id="SSF48403">
    <property type="entry name" value="Ankyrin repeat"/>
    <property type="match status" value="1"/>
</dbReference>
<evidence type="ECO:0000259" key="24">
    <source>
        <dbReference type="PROSITE" id="PS51416"/>
    </source>
</evidence>
<dbReference type="EnsemblMetazoa" id="XM_022811228">
    <property type="protein sequence ID" value="XP_022666963"/>
    <property type="gene ID" value="LOC111252789"/>
</dbReference>
<evidence type="ECO:0000313" key="26">
    <source>
        <dbReference type="Proteomes" id="UP000594260"/>
    </source>
</evidence>
<feature type="region of interest" description="Disordered" evidence="21">
    <location>
        <begin position="852"/>
        <end position="879"/>
    </location>
</feature>
<dbReference type="GO" id="GO:0044231">
    <property type="term" value="C:host cell presynaptic membrane"/>
    <property type="evidence" value="ECO:0007669"/>
    <property type="project" value="UniProtKB-KW"/>
</dbReference>
<evidence type="ECO:0000256" key="4">
    <source>
        <dbReference type="ARBA" id="ARBA00004906"/>
    </source>
</evidence>
<feature type="repeat" description="ANK" evidence="19">
    <location>
        <begin position="555"/>
        <end position="587"/>
    </location>
</feature>
<dbReference type="CDD" id="cd16726">
    <property type="entry name" value="RING-HC_MIB2_rpt1"/>
    <property type="match status" value="1"/>
</dbReference>
<evidence type="ECO:0000256" key="9">
    <source>
        <dbReference type="ARBA" id="ARBA00022679"/>
    </source>
</evidence>
<evidence type="ECO:0000259" key="23">
    <source>
        <dbReference type="PROSITE" id="PS50135"/>
    </source>
</evidence>
<dbReference type="Proteomes" id="UP000594260">
    <property type="component" value="Unplaced"/>
</dbReference>
<dbReference type="RefSeq" id="XP_022666963.1">
    <property type="nucleotide sequence ID" value="XM_022811228.1"/>
</dbReference>
<dbReference type="GO" id="GO:0044218">
    <property type="term" value="C:other organism cell membrane"/>
    <property type="evidence" value="ECO:0007669"/>
    <property type="project" value="UniProtKB-KW"/>
</dbReference>
<dbReference type="GO" id="GO:0007219">
    <property type="term" value="P:Notch signaling pathway"/>
    <property type="evidence" value="ECO:0007669"/>
    <property type="project" value="UniProtKB-KW"/>
</dbReference>
<feature type="domain" description="MIB/HERC2" evidence="24">
    <location>
        <begin position="182"/>
        <end position="260"/>
    </location>
</feature>
<keyword evidence="12 20" id="KW-0863">Zinc-finger</keyword>
<comment type="catalytic activity">
    <reaction evidence="1">
        <text>S-ubiquitinyl-[E2 ubiquitin-conjugating enzyme]-L-cysteine + [acceptor protein]-L-lysine = [E2 ubiquitin-conjugating enzyme]-L-cysteine + N(6)-ubiquitinyl-[acceptor protein]-L-lysine.</text>
        <dbReference type="EC" id="2.3.2.27"/>
    </reaction>
</comment>
<evidence type="ECO:0000256" key="14">
    <source>
        <dbReference type="ARBA" id="ARBA00022833"/>
    </source>
</evidence>
<dbReference type="Pfam" id="PF12796">
    <property type="entry name" value="Ank_2"/>
    <property type="match status" value="2"/>
</dbReference>
<dbReference type="SMART" id="SM00248">
    <property type="entry name" value="ANK"/>
    <property type="match status" value="8"/>
</dbReference>
<dbReference type="CTD" id="142678"/>
<dbReference type="SUPFAM" id="SSF57850">
    <property type="entry name" value="RING/U-box"/>
    <property type="match status" value="2"/>
</dbReference>
<dbReference type="InterPro" id="IPR001841">
    <property type="entry name" value="Znf_RING"/>
</dbReference>
<evidence type="ECO:0000256" key="10">
    <source>
        <dbReference type="ARBA" id="ARBA00022723"/>
    </source>
</evidence>
<dbReference type="FunCoup" id="A0A7M7KHJ0">
    <property type="interactions" value="430"/>
</dbReference>
<keyword evidence="8" id="KW-1052">Target cell membrane</keyword>
<dbReference type="Pfam" id="PF06701">
    <property type="entry name" value="MIB_HERC2"/>
    <property type="match status" value="2"/>
</dbReference>
<evidence type="ECO:0000256" key="8">
    <source>
        <dbReference type="ARBA" id="ARBA00022537"/>
    </source>
</evidence>
<dbReference type="Pfam" id="PF00569">
    <property type="entry name" value="ZZ"/>
    <property type="match status" value="1"/>
</dbReference>
<dbReference type="PROSITE" id="PS50135">
    <property type="entry name" value="ZF_ZZ_2"/>
    <property type="match status" value="1"/>
</dbReference>
<evidence type="ECO:0000256" key="2">
    <source>
        <dbReference type="ARBA" id="ARBA00004175"/>
    </source>
</evidence>
<feature type="domain" description="MIB/HERC2" evidence="24">
    <location>
        <begin position="21"/>
        <end position="100"/>
    </location>
</feature>
<evidence type="ECO:0000256" key="19">
    <source>
        <dbReference type="PROSITE-ProRule" id="PRU00023"/>
    </source>
</evidence>
<dbReference type="InterPro" id="IPR000433">
    <property type="entry name" value="Znf_ZZ"/>
</dbReference>
<proteinExistence type="predicted"/>
<evidence type="ECO:0000256" key="20">
    <source>
        <dbReference type="PROSITE-ProRule" id="PRU00228"/>
    </source>
</evidence>
<keyword evidence="6" id="KW-0268">Exocytosis</keyword>
<feature type="domain" description="RING-type" evidence="22">
    <location>
        <begin position="997"/>
        <end position="1032"/>
    </location>
</feature>
<feature type="repeat" description="ANK" evidence="19">
    <location>
        <begin position="737"/>
        <end position="761"/>
    </location>
</feature>
<evidence type="ECO:0000256" key="13">
    <source>
        <dbReference type="ARBA" id="ARBA00022786"/>
    </source>
</evidence>
<evidence type="ECO:0000313" key="25">
    <source>
        <dbReference type="EnsemblMetazoa" id="XP_022666962"/>
    </source>
</evidence>
<feature type="domain" description="ZZ-type" evidence="23">
    <location>
        <begin position="106"/>
        <end position="160"/>
    </location>
</feature>
<keyword evidence="7" id="KW-0963">Cytoplasm</keyword>
<keyword evidence="10" id="KW-0479">Metal-binding</keyword>
<dbReference type="OMA" id="HGACEHC"/>
<dbReference type="EnsemblMetazoa" id="XM_022811227">
    <property type="protein sequence ID" value="XP_022666962"/>
    <property type="gene ID" value="LOC111252789"/>
</dbReference>
<evidence type="ECO:0000256" key="3">
    <source>
        <dbReference type="ARBA" id="ARBA00004496"/>
    </source>
</evidence>
<dbReference type="RefSeq" id="XP_022666962.1">
    <property type="nucleotide sequence ID" value="XM_022811227.1"/>
</dbReference>
<feature type="repeat" description="ANK" evidence="19">
    <location>
        <begin position="771"/>
        <end position="803"/>
    </location>
</feature>
<evidence type="ECO:0000256" key="6">
    <source>
        <dbReference type="ARBA" id="ARBA00022483"/>
    </source>
</evidence>
<keyword evidence="16" id="KW-0800">Toxin</keyword>
<dbReference type="GeneID" id="111252789"/>
<feature type="domain" description="RING-type" evidence="22">
    <location>
        <begin position="1075"/>
        <end position="1108"/>
    </location>
</feature>
<reference evidence="25" key="1">
    <citation type="submission" date="2021-01" db="UniProtKB">
        <authorList>
            <consortium name="EnsemblMetazoa"/>
        </authorList>
    </citation>
    <scope>IDENTIFICATION</scope>
</reference>
<keyword evidence="18" id="KW-1053">Target membrane</keyword>
<dbReference type="Pfam" id="PF00023">
    <property type="entry name" value="Ank"/>
    <property type="match status" value="1"/>
</dbReference>
<dbReference type="FunFam" id="2.30.30.40:FF:000078">
    <property type="entry name" value="Putative e3 ubiquitin-protein ligase mib2"/>
    <property type="match status" value="1"/>
</dbReference>
<dbReference type="GO" id="GO:0008270">
    <property type="term" value="F:zinc ion binding"/>
    <property type="evidence" value="ECO:0007669"/>
    <property type="project" value="UniProtKB-KW"/>
</dbReference>
<dbReference type="PROSITE" id="PS50089">
    <property type="entry name" value="ZF_RING_2"/>
    <property type="match status" value="2"/>
</dbReference>
<dbReference type="InterPro" id="IPR037252">
    <property type="entry name" value="Mib_Herc2_sf"/>
</dbReference>
<evidence type="ECO:0000256" key="1">
    <source>
        <dbReference type="ARBA" id="ARBA00000900"/>
    </source>
</evidence>